<dbReference type="AlphaFoldDB" id="A0A7W7WKX7"/>
<feature type="compositionally biased region" description="Low complexity" evidence="1">
    <location>
        <begin position="25"/>
        <end position="34"/>
    </location>
</feature>
<dbReference type="Proteomes" id="UP000573327">
    <property type="component" value="Unassembled WGS sequence"/>
</dbReference>
<dbReference type="InterPro" id="IPR001223">
    <property type="entry name" value="Glyco_hydro18_cat"/>
</dbReference>
<dbReference type="Gene3D" id="3.10.50.10">
    <property type="match status" value="1"/>
</dbReference>
<dbReference type="InterPro" id="IPR029070">
    <property type="entry name" value="Chitinase_insertion_sf"/>
</dbReference>
<sequence>MVQGPGAHRQPPRHRVRGELGGRGRLLPPGSGSRLPHDPPGVSTISNNARNAQITSWSPLLGTYTPGDGTTVGTFESGRTEWFDILTNHLGLEYQGGRNGFVLFTDLRADADYLYNPQSQVFISLDTPRTVRAKAQYAAERQLGGLFIDAADADNGLLSNAAREGLGAKETDQVIDMAPYYFTGETTAP</sequence>
<dbReference type="SUPFAM" id="SSF51445">
    <property type="entry name" value="(Trans)glycosidases"/>
    <property type="match status" value="1"/>
</dbReference>
<dbReference type="PROSITE" id="PS51910">
    <property type="entry name" value="GH18_2"/>
    <property type="match status" value="1"/>
</dbReference>
<gene>
    <name evidence="3" type="ORF">F4556_006817</name>
</gene>
<protein>
    <recommendedName>
        <fullName evidence="2">GH18 domain-containing protein</fullName>
    </recommendedName>
</protein>
<keyword evidence="4" id="KW-1185">Reference proteome</keyword>
<dbReference type="EMBL" id="JACHJR010000001">
    <property type="protein sequence ID" value="MBB4951282.1"/>
    <property type="molecule type" value="Genomic_DNA"/>
</dbReference>
<name>A0A7W7WKX7_9ACTN</name>
<evidence type="ECO:0000313" key="4">
    <source>
        <dbReference type="Proteomes" id="UP000573327"/>
    </source>
</evidence>
<feature type="domain" description="GH18" evidence="2">
    <location>
        <begin position="1"/>
        <end position="169"/>
    </location>
</feature>
<evidence type="ECO:0000256" key="1">
    <source>
        <dbReference type="SAM" id="MobiDB-lite"/>
    </source>
</evidence>
<accession>A0A7W7WKX7</accession>
<comment type="caution">
    <text evidence="3">The sequence shown here is derived from an EMBL/GenBank/DDBJ whole genome shotgun (WGS) entry which is preliminary data.</text>
</comment>
<organism evidence="3 4">
    <name type="scientific">Kitasatospora gansuensis</name>
    <dbReference type="NCBI Taxonomy" id="258050"/>
    <lineage>
        <taxon>Bacteria</taxon>
        <taxon>Bacillati</taxon>
        <taxon>Actinomycetota</taxon>
        <taxon>Actinomycetes</taxon>
        <taxon>Kitasatosporales</taxon>
        <taxon>Streptomycetaceae</taxon>
        <taxon>Kitasatospora</taxon>
    </lineage>
</organism>
<feature type="region of interest" description="Disordered" evidence="1">
    <location>
        <begin position="1"/>
        <end position="42"/>
    </location>
</feature>
<reference evidence="3 4" key="1">
    <citation type="submission" date="2020-08" db="EMBL/GenBank/DDBJ databases">
        <title>Sequencing the genomes of 1000 actinobacteria strains.</title>
        <authorList>
            <person name="Klenk H.-P."/>
        </authorList>
    </citation>
    <scope>NUCLEOTIDE SEQUENCE [LARGE SCALE GENOMIC DNA]</scope>
    <source>
        <strain evidence="3 4">DSM 44786</strain>
    </source>
</reference>
<dbReference type="GO" id="GO:0005975">
    <property type="term" value="P:carbohydrate metabolic process"/>
    <property type="evidence" value="ECO:0007669"/>
    <property type="project" value="InterPro"/>
</dbReference>
<dbReference type="InterPro" id="IPR017853">
    <property type="entry name" value="GH"/>
</dbReference>
<proteinExistence type="predicted"/>
<evidence type="ECO:0000259" key="2">
    <source>
        <dbReference type="PROSITE" id="PS51910"/>
    </source>
</evidence>
<dbReference type="SUPFAM" id="SSF54556">
    <property type="entry name" value="Chitinase insertion domain"/>
    <property type="match status" value="1"/>
</dbReference>
<evidence type="ECO:0000313" key="3">
    <source>
        <dbReference type="EMBL" id="MBB4951282.1"/>
    </source>
</evidence>